<name>A0A1S6JAY5_9ACTN</name>
<accession>A0A1S6JAY5</accession>
<dbReference type="KEGG" id="spac:B1H29_20165"/>
<evidence type="ECO:0000313" key="1">
    <source>
        <dbReference type="EMBL" id="AQS68922.1"/>
    </source>
</evidence>
<dbReference type="Proteomes" id="UP000189443">
    <property type="component" value="Chromosome"/>
</dbReference>
<reference evidence="1 2" key="1">
    <citation type="submission" date="2017-02" db="EMBL/GenBank/DDBJ databases">
        <title>Streptomyces pactum ACT12 Genome sequencing and assembly.</title>
        <authorList>
            <person name="Xue Q."/>
            <person name="Yan X."/>
            <person name="Jia L."/>
            <person name="Yan H."/>
        </authorList>
    </citation>
    <scope>NUCLEOTIDE SEQUENCE [LARGE SCALE GENOMIC DNA]</scope>
    <source>
        <strain evidence="1 2">ACT12</strain>
    </source>
</reference>
<protein>
    <submittedName>
        <fullName evidence="1">Uncharacterized protein</fullName>
    </submittedName>
</protein>
<evidence type="ECO:0000313" key="2">
    <source>
        <dbReference type="Proteomes" id="UP000189443"/>
    </source>
</evidence>
<dbReference type="EMBL" id="CP019724">
    <property type="protein sequence ID" value="AQS68922.1"/>
    <property type="molecule type" value="Genomic_DNA"/>
</dbReference>
<gene>
    <name evidence="1" type="ORF">B1H29_20165</name>
</gene>
<sequence length="66" mass="6911">MAHMLFNQLTSAAVQWAVAEVVRTRLGAFGTVGTLLLVLVMAGVRARSLSLAGPAAVLFVLLMTQA</sequence>
<dbReference type="AlphaFoldDB" id="A0A1S6JAY5"/>
<organism evidence="1 2">
    <name type="scientific">Streptomyces pactum</name>
    <dbReference type="NCBI Taxonomy" id="68249"/>
    <lineage>
        <taxon>Bacteria</taxon>
        <taxon>Bacillati</taxon>
        <taxon>Actinomycetota</taxon>
        <taxon>Actinomycetes</taxon>
        <taxon>Kitasatosporales</taxon>
        <taxon>Streptomycetaceae</taxon>
        <taxon>Streptomyces</taxon>
    </lineage>
</organism>
<proteinExistence type="predicted"/>
<keyword evidence="2" id="KW-1185">Reference proteome</keyword>